<dbReference type="FunFam" id="4.10.1000.10:FF:000001">
    <property type="entry name" value="zinc finger CCCH domain-containing protein 15-like"/>
    <property type="match status" value="1"/>
</dbReference>
<keyword evidence="2" id="KW-0677">Repeat</keyword>
<keyword evidence="3 6" id="KW-0863">Zinc-finger</keyword>
<feature type="compositionally biased region" description="Polar residues" evidence="7">
    <location>
        <begin position="73"/>
        <end position="85"/>
    </location>
</feature>
<dbReference type="Proteomes" id="UP001231189">
    <property type="component" value="Unassembled WGS sequence"/>
</dbReference>
<dbReference type="InterPro" id="IPR036855">
    <property type="entry name" value="Znf_CCCH_sf"/>
</dbReference>
<evidence type="ECO:0000256" key="3">
    <source>
        <dbReference type="ARBA" id="ARBA00022771"/>
    </source>
</evidence>
<accession>A0AAD8X6M8</accession>
<dbReference type="GO" id="GO:0003677">
    <property type="term" value="F:DNA binding"/>
    <property type="evidence" value="ECO:0007669"/>
    <property type="project" value="UniProtKB-KW"/>
</dbReference>
<feature type="compositionally biased region" description="Low complexity" evidence="7">
    <location>
        <begin position="242"/>
        <end position="272"/>
    </location>
</feature>
<dbReference type="GO" id="GO:0008270">
    <property type="term" value="F:zinc ion binding"/>
    <property type="evidence" value="ECO:0007669"/>
    <property type="project" value="UniProtKB-KW"/>
</dbReference>
<feature type="compositionally biased region" description="Low complexity" evidence="7">
    <location>
        <begin position="1"/>
        <end position="14"/>
    </location>
</feature>
<evidence type="ECO:0000256" key="4">
    <source>
        <dbReference type="ARBA" id="ARBA00022833"/>
    </source>
</evidence>
<keyword evidence="1 6" id="KW-0479">Metal-binding</keyword>
<dbReference type="Pfam" id="PF00642">
    <property type="entry name" value="zf-CCCH"/>
    <property type="match status" value="1"/>
</dbReference>
<evidence type="ECO:0000256" key="7">
    <source>
        <dbReference type="SAM" id="MobiDB-lite"/>
    </source>
</evidence>
<dbReference type="Gene3D" id="4.10.1000.10">
    <property type="entry name" value="Zinc finger, CCCH-type"/>
    <property type="match status" value="1"/>
</dbReference>
<feature type="domain" description="C3H1-type" evidence="8">
    <location>
        <begin position="469"/>
        <end position="496"/>
    </location>
</feature>
<evidence type="ECO:0000256" key="2">
    <source>
        <dbReference type="ARBA" id="ARBA00022737"/>
    </source>
</evidence>
<feature type="domain" description="C3H1-type" evidence="8">
    <location>
        <begin position="439"/>
        <end position="467"/>
    </location>
</feature>
<evidence type="ECO:0000256" key="5">
    <source>
        <dbReference type="ARBA" id="ARBA00023125"/>
    </source>
</evidence>
<gene>
    <name evidence="9" type="ORF">QYE76_014277</name>
</gene>
<feature type="compositionally biased region" description="Basic and acidic residues" evidence="7">
    <location>
        <begin position="130"/>
        <end position="139"/>
    </location>
</feature>
<protein>
    <recommendedName>
        <fullName evidence="8">C3H1-type domain-containing protein</fullName>
    </recommendedName>
</protein>
<evidence type="ECO:0000313" key="9">
    <source>
        <dbReference type="EMBL" id="KAK1697580.1"/>
    </source>
</evidence>
<comment type="caution">
    <text evidence="9">The sequence shown here is derived from an EMBL/GenBank/DDBJ whole genome shotgun (WGS) entry which is preliminary data.</text>
</comment>
<keyword evidence="5" id="KW-0238">DNA-binding</keyword>
<dbReference type="AlphaFoldDB" id="A0AAD8X6M8"/>
<dbReference type="PROSITE" id="PS50103">
    <property type="entry name" value="ZF_C3H1"/>
    <property type="match status" value="2"/>
</dbReference>
<dbReference type="SUPFAM" id="SSF90229">
    <property type="entry name" value="CCCH zinc finger"/>
    <property type="match status" value="1"/>
</dbReference>
<feature type="zinc finger region" description="C3H1-type" evidence="6">
    <location>
        <begin position="469"/>
        <end position="496"/>
    </location>
</feature>
<organism evidence="9 10">
    <name type="scientific">Lolium multiflorum</name>
    <name type="common">Italian ryegrass</name>
    <name type="synonym">Lolium perenne subsp. multiflorum</name>
    <dbReference type="NCBI Taxonomy" id="4521"/>
    <lineage>
        <taxon>Eukaryota</taxon>
        <taxon>Viridiplantae</taxon>
        <taxon>Streptophyta</taxon>
        <taxon>Embryophyta</taxon>
        <taxon>Tracheophyta</taxon>
        <taxon>Spermatophyta</taxon>
        <taxon>Magnoliopsida</taxon>
        <taxon>Liliopsida</taxon>
        <taxon>Poales</taxon>
        <taxon>Poaceae</taxon>
        <taxon>BOP clade</taxon>
        <taxon>Pooideae</taxon>
        <taxon>Poodae</taxon>
        <taxon>Poeae</taxon>
        <taxon>Poeae Chloroplast Group 2 (Poeae type)</taxon>
        <taxon>Loliodinae</taxon>
        <taxon>Loliinae</taxon>
        <taxon>Lolium</taxon>
    </lineage>
</organism>
<feature type="region of interest" description="Disordered" evidence="7">
    <location>
        <begin position="64"/>
        <end position="215"/>
    </location>
</feature>
<reference evidence="9" key="1">
    <citation type="submission" date="2023-07" db="EMBL/GenBank/DDBJ databases">
        <title>A chromosome-level genome assembly of Lolium multiflorum.</title>
        <authorList>
            <person name="Chen Y."/>
            <person name="Copetti D."/>
            <person name="Kolliker R."/>
            <person name="Studer B."/>
        </authorList>
    </citation>
    <scope>NUCLEOTIDE SEQUENCE</scope>
    <source>
        <strain evidence="9">02402/16</strain>
        <tissue evidence="9">Leaf</tissue>
    </source>
</reference>
<dbReference type="InterPro" id="IPR000571">
    <property type="entry name" value="Znf_CCCH"/>
</dbReference>
<evidence type="ECO:0000256" key="6">
    <source>
        <dbReference type="PROSITE-ProRule" id="PRU00723"/>
    </source>
</evidence>
<feature type="compositionally biased region" description="Polar residues" evidence="7">
    <location>
        <begin position="142"/>
        <end position="153"/>
    </location>
</feature>
<evidence type="ECO:0000259" key="8">
    <source>
        <dbReference type="PROSITE" id="PS50103"/>
    </source>
</evidence>
<feature type="zinc finger region" description="C3H1-type" evidence="6">
    <location>
        <begin position="439"/>
        <end position="467"/>
    </location>
</feature>
<proteinExistence type="predicted"/>
<evidence type="ECO:0000256" key="1">
    <source>
        <dbReference type="ARBA" id="ARBA00022723"/>
    </source>
</evidence>
<keyword evidence="10" id="KW-1185">Reference proteome</keyword>
<keyword evidence="4 6" id="KW-0862">Zinc</keyword>
<dbReference type="EMBL" id="JAUUTY010000001">
    <property type="protein sequence ID" value="KAK1697580.1"/>
    <property type="molecule type" value="Genomic_DNA"/>
</dbReference>
<feature type="region of interest" description="Disordered" evidence="7">
    <location>
        <begin position="1"/>
        <end position="34"/>
    </location>
</feature>
<name>A0AAD8X6M8_LOLMU</name>
<dbReference type="SMART" id="SM00356">
    <property type="entry name" value="ZnF_C3H1"/>
    <property type="match status" value="2"/>
</dbReference>
<evidence type="ECO:0000313" key="10">
    <source>
        <dbReference type="Proteomes" id="UP001231189"/>
    </source>
</evidence>
<sequence>MTSAAGASTSSASVSDHRSPTDESTASPVAMNRLSDYRSSTAPYSYIDTTSAVAVERTASPVAMDRLSDHRSSTAPYSDSDTTSAVAVERTASPFAMDKVPEHRSPTASDYYDIGTTSSVAVERTASPVDMDHLSDHRSPSAPYSSDINTMSSVAVERTDSSVAMDRLSNHRSPTAPYSDIGNTSSDAVDRTASPVDMDEVPDHGSPTASGYAMGTTSPVAVERTAPPAAVQSASYNIANNPAPSSSAPASSSAWASGDPATQGSAATSAGGRMTAGADGQDQRLHTPLFYPAAAPSSYGLYEPYFGRPLYHGAPHSYFAPRPPYSYDGTADGSSSSYFSFRTAPGTPGIPVHAPFSSAAPPNASERMAAAAPLDLHVFSDLGRKLHRHLSSRINKPFTVPHDGDYMEQVSRHFRHPLPRRAFPLQPPASPNASVKQGDPKTQLCKHWMMSGICPFGNQCWFAHGESERLHAPLPNSFRTRRCRFGAECPYQHSPVKQCHYLH</sequence>
<feature type="region of interest" description="Disordered" evidence="7">
    <location>
        <begin position="242"/>
        <end position="280"/>
    </location>
</feature>